<dbReference type="CDD" id="cd13585">
    <property type="entry name" value="PBP2_TMBP_like"/>
    <property type="match status" value="1"/>
</dbReference>
<dbReference type="AlphaFoldDB" id="A0A161IA53"/>
<evidence type="ECO:0000313" key="4">
    <source>
        <dbReference type="EMBL" id="ANC32948.1"/>
    </source>
</evidence>
<keyword evidence="5" id="KW-1185">Reference proteome</keyword>
<comment type="similarity">
    <text evidence="1">Belongs to the bacterial solute-binding protein 1 family.</text>
</comment>
<dbReference type="PROSITE" id="PS01037">
    <property type="entry name" value="SBP_BACTERIAL_1"/>
    <property type="match status" value="1"/>
</dbReference>
<gene>
    <name evidence="4" type="primary">lacE_2</name>
    <name evidence="4" type="ORF">I598_3440</name>
</gene>
<dbReference type="EMBL" id="CP014209">
    <property type="protein sequence ID" value="ANC32948.1"/>
    <property type="molecule type" value="Genomic_DNA"/>
</dbReference>
<dbReference type="PANTHER" id="PTHR43649:SF14">
    <property type="entry name" value="BLR3389 PROTEIN"/>
    <property type="match status" value="1"/>
</dbReference>
<dbReference type="KEGG" id="ido:I598_3440"/>
<reference evidence="4 5" key="1">
    <citation type="submission" date="2016-01" db="EMBL/GenBank/DDBJ databases">
        <title>Complete genome sequence of a soil Actinobacterium, Isoptericola dokdonensis DS-3.</title>
        <authorList>
            <person name="Kwon S.-K."/>
            <person name="Kim J.F."/>
        </authorList>
    </citation>
    <scope>NUCLEOTIDE SEQUENCE [LARGE SCALE GENOMIC DNA]</scope>
    <source>
        <strain evidence="4 5">DS-3</strain>
    </source>
</reference>
<dbReference type="GO" id="GO:0055085">
    <property type="term" value="P:transmembrane transport"/>
    <property type="evidence" value="ECO:0007669"/>
    <property type="project" value="InterPro"/>
</dbReference>
<dbReference type="Gene3D" id="3.40.190.10">
    <property type="entry name" value="Periplasmic binding protein-like II"/>
    <property type="match status" value="3"/>
</dbReference>
<evidence type="ECO:0000256" key="3">
    <source>
        <dbReference type="ARBA" id="ARBA00022729"/>
    </source>
</evidence>
<dbReference type="Proteomes" id="UP000076794">
    <property type="component" value="Chromosome"/>
</dbReference>
<dbReference type="InterPro" id="IPR006061">
    <property type="entry name" value="SBP_1_CS"/>
</dbReference>
<dbReference type="SUPFAM" id="SSF53850">
    <property type="entry name" value="Periplasmic binding protein-like II"/>
    <property type="match status" value="1"/>
</dbReference>
<dbReference type="PANTHER" id="PTHR43649">
    <property type="entry name" value="ARABINOSE-BINDING PROTEIN-RELATED"/>
    <property type="match status" value="1"/>
</dbReference>
<dbReference type="InterPro" id="IPR006059">
    <property type="entry name" value="SBP"/>
</dbReference>
<protein>
    <submittedName>
        <fullName evidence="4">Lactose-binding protein</fullName>
    </submittedName>
</protein>
<evidence type="ECO:0000256" key="1">
    <source>
        <dbReference type="ARBA" id="ARBA00008520"/>
    </source>
</evidence>
<proteinExistence type="inferred from homology"/>
<dbReference type="InterPro" id="IPR050490">
    <property type="entry name" value="Bact_solute-bd_prot1"/>
</dbReference>
<dbReference type="Pfam" id="PF01547">
    <property type="entry name" value="SBP_bac_1"/>
    <property type="match status" value="1"/>
</dbReference>
<keyword evidence="3" id="KW-0732">Signal</keyword>
<accession>A0A161IA53</accession>
<dbReference type="PATRIC" id="fig|1300344.3.peg.3468"/>
<evidence type="ECO:0000313" key="5">
    <source>
        <dbReference type="Proteomes" id="UP000076794"/>
    </source>
</evidence>
<sequence>MTATDPRTAPKTSEPLAPEQLTAVPNNEVRTVMTARPRRLIRGTALVGALALALTACSSADDGGSGGEAVDTASVLEEGGEITVWAWEPTLEGVVEDFEAAYPNVTVNLENVGTGNDQYTALQNAIAAGDGVPDVAQVEYYAVPQFAISESLADLSGLGASELDGTFTTGPWGSVRSGEGIYGLPMDSGPMALFYNEEVFTEVGVEVPTTWDEYLEAARAIHEADPDAYIANDTGDAGFTTSMIWQAGGQPYAVDGTDVTVDFAGDEGTSTFAAVWQQLIDEELLAPVSSWSDEWYQGLGDGSIATLTIGAWMPANLESGVPAGAGKWRVAEMPQWEAGQHATAENGGSSLAVPAAGANPELAYAFVEYATAGDGVQTRIDGGAFPATTADLESDEFRGKEFEYFGGQQVNEVLADSAANVVEGWQYLPFQVYANSIFNDTVGQAYVSGTTLTDGLAAWQEQSVAYGNDQGFTVSE</sequence>
<dbReference type="STRING" id="1300344.I598_3440"/>
<name>A0A161IA53_9MICO</name>
<organism evidence="4 5">
    <name type="scientific">Isoptericola dokdonensis DS-3</name>
    <dbReference type="NCBI Taxonomy" id="1300344"/>
    <lineage>
        <taxon>Bacteria</taxon>
        <taxon>Bacillati</taxon>
        <taxon>Actinomycetota</taxon>
        <taxon>Actinomycetes</taxon>
        <taxon>Micrococcales</taxon>
        <taxon>Promicromonosporaceae</taxon>
        <taxon>Isoptericola</taxon>
    </lineage>
</organism>
<keyword evidence="2" id="KW-0813">Transport</keyword>
<evidence type="ECO:0000256" key="2">
    <source>
        <dbReference type="ARBA" id="ARBA00022448"/>
    </source>
</evidence>